<reference evidence="1 2" key="1">
    <citation type="submission" date="2018-08" db="EMBL/GenBank/DDBJ databases">
        <title>A genome reference for cultivated species of the human gut microbiota.</title>
        <authorList>
            <person name="Zou Y."/>
            <person name="Xue W."/>
            <person name="Luo G."/>
        </authorList>
    </citation>
    <scope>NUCLEOTIDE SEQUENCE [LARGE SCALE GENOMIC DNA]</scope>
    <source>
        <strain evidence="1 2">AM23-23AC</strain>
    </source>
</reference>
<organism evidence="1 2">
    <name type="scientific">Roseburia inulinivorans</name>
    <dbReference type="NCBI Taxonomy" id="360807"/>
    <lineage>
        <taxon>Bacteria</taxon>
        <taxon>Bacillati</taxon>
        <taxon>Bacillota</taxon>
        <taxon>Clostridia</taxon>
        <taxon>Lachnospirales</taxon>
        <taxon>Lachnospiraceae</taxon>
        <taxon>Roseburia</taxon>
    </lineage>
</organism>
<accession>A0A3R6FIB9</accession>
<evidence type="ECO:0000313" key="2">
    <source>
        <dbReference type="Proteomes" id="UP000283701"/>
    </source>
</evidence>
<gene>
    <name evidence="1" type="ORF">DW654_14590</name>
</gene>
<protein>
    <submittedName>
        <fullName evidence="1">Uncharacterized protein</fullName>
    </submittedName>
</protein>
<dbReference type="EMBL" id="QRHP01000022">
    <property type="protein sequence ID" value="RHF81841.1"/>
    <property type="molecule type" value="Genomic_DNA"/>
</dbReference>
<dbReference type="AlphaFoldDB" id="A0A3R6FIB9"/>
<dbReference type="Proteomes" id="UP000283701">
    <property type="component" value="Unassembled WGS sequence"/>
</dbReference>
<comment type="caution">
    <text evidence="1">The sequence shown here is derived from an EMBL/GenBank/DDBJ whole genome shotgun (WGS) entry which is preliminary data.</text>
</comment>
<name>A0A3R6FIB9_9FIRM</name>
<proteinExistence type="predicted"/>
<evidence type="ECO:0000313" key="1">
    <source>
        <dbReference type="EMBL" id="RHF81841.1"/>
    </source>
</evidence>
<sequence>MNVFVKRIEDEKFESLKTFVDSFKDLSEFAKYINEIVKIINNRTEKIEQYLKSKTINSDYNNN</sequence>